<dbReference type="RefSeq" id="WP_345882840.1">
    <property type="nucleotide sequence ID" value="NZ_JBDFRB010000001.1"/>
</dbReference>
<dbReference type="InterPro" id="IPR010998">
    <property type="entry name" value="Integrase_recombinase_N"/>
</dbReference>
<keyword evidence="2 4" id="KW-0238">DNA-binding</keyword>
<protein>
    <submittedName>
        <fullName evidence="7">Site-specific integrase</fullName>
    </submittedName>
</protein>
<dbReference type="EMBL" id="JBDFRB010000001">
    <property type="protein sequence ID" value="MEN2743346.1"/>
    <property type="molecule type" value="Genomic_DNA"/>
</dbReference>
<keyword evidence="8" id="KW-1185">Reference proteome</keyword>
<dbReference type="PANTHER" id="PTHR30349">
    <property type="entry name" value="PHAGE INTEGRASE-RELATED"/>
    <property type="match status" value="1"/>
</dbReference>
<dbReference type="Gene3D" id="1.10.150.130">
    <property type="match status" value="1"/>
</dbReference>
<dbReference type="InterPro" id="IPR011010">
    <property type="entry name" value="DNA_brk_join_enz"/>
</dbReference>
<dbReference type="Proteomes" id="UP001422074">
    <property type="component" value="Unassembled WGS sequence"/>
</dbReference>
<dbReference type="InterPro" id="IPR044068">
    <property type="entry name" value="CB"/>
</dbReference>
<dbReference type="InterPro" id="IPR050090">
    <property type="entry name" value="Tyrosine_recombinase_XerCD"/>
</dbReference>
<dbReference type="Pfam" id="PF00589">
    <property type="entry name" value="Phage_integrase"/>
    <property type="match status" value="1"/>
</dbReference>
<dbReference type="Gene3D" id="1.10.443.10">
    <property type="entry name" value="Intergrase catalytic core"/>
    <property type="match status" value="1"/>
</dbReference>
<dbReference type="PROSITE" id="PS51898">
    <property type="entry name" value="TYR_RECOMBINASE"/>
    <property type="match status" value="1"/>
</dbReference>
<accession>A0ABU9WVZ2</accession>
<evidence type="ECO:0000256" key="3">
    <source>
        <dbReference type="ARBA" id="ARBA00023172"/>
    </source>
</evidence>
<sequence length="434" mass="48415">MDEPASLDSVRLKQGRLMGRPPLGPGEVGEIWTSSAKNAKGLYRAQATYVDTQGVQRVCRVERPRKGDARAALAARLEKLLKGVDQAPAQTTVERAVWDWLNSRPSRDVDIRRGISPQTRGGYAEVIHRAVVPELGHISLEELTARHIQDALTRMVRDGTRYTEARHALTILRQSLRYAELGGLIRGNPARACDAPEKRRVKPRALSDEELQSVRAAAHAWQHGGVASGMPRSEHLADVLGVMLGLGVRIGEALALRWSDVDLEQGLVHVRGTLVEQRAYRDDQGRHVEGRFFRQEWRKSGREAPELVVEAPDFVMEILGRRRLHSPRLNPIDAVFVTRNGTWVRPAAVRTHFRKAKEAAGLEVELDWAVPHKLRATALTEVSRAVGLEEAARLGGHSSHRVTERHYIDPGVPEPVRQGAILQKLYERPAAEVR</sequence>
<evidence type="ECO:0000256" key="4">
    <source>
        <dbReference type="PROSITE-ProRule" id="PRU01248"/>
    </source>
</evidence>
<dbReference type="InterPro" id="IPR013762">
    <property type="entry name" value="Integrase-like_cat_sf"/>
</dbReference>
<evidence type="ECO:0000256" key="1">
    <source>
        <dbReference type="ARBA" id="ARBA00008857"/>
    </source>
</evidence>
<dbReference type="SUPFAM" id="SSF56349">
    <property type="entry name" value="DNA breaking-rejoining enzymes"/>
    <property type="match status" value="1"/>
</dbReference>
<evidence type="ECO:0000259" key="5">
    <source>
        <dbReference type="PROSITE" id="PS51898"/>
    </source>
</evidence>
<name>A0ABU9WVZ2_9MICC</name>
<evidence type="ECO:0000313" key="7">
    <source>
        <dbReference type="EMBL" id="MEN2743346.1"/>
    </source>
</evidence>
<proteinExistence type="inferred from homology"/>
<feature type="domain" description="Tyr recombinase" evidence="5">
    <location>
        <begin position="201"/>
        <end position="423"/>
    </location>
</feature>
<evidence type="ECO:0000259" key="6">
    <source>
        <dbReference type="PROSITE" id="PS51900"/>
    </source>
</evidence>
<evidence type="ECO:0000313" key="8">
    <source>
        <dbReference type="Proteomes" id="UP001422074"/>
    </source>
</evidence>
<comment type="similarity">
    <text evidence="1">Belongs to the 'phage' integrase family.</text>
</comment>
<organism evidence="7 8">
    <name type="scientific">Sinomonas halotolerans</name>
    <dbReference type="NCBI Taxonomy" id="1644133"/>
    <lineage>
        <taxon>Bacteria</taxon>
        <taxon>Bacillati</taxon>
        <taxon>Actinomycetota</taxon>
        <taxon>Actinomycetes</taxon>
        <taxon>Micrococcales</taxon>
        <taxon>Micrococcaceae</taxon>
        <taxon>Sinomonas</taxon>
    </lineage>
</organism>
<keyword evidence="3" id="KW-0233">DNA recombination</keyword>
<feature type="domain" description="Core-binding (CB)" evidence="6">
    <location>
        <begin position="91"/>
        <end position="180"/>
    </location>
</feature>
<evidence type="ECO:0000256" key="2">
    <source>
        <dbReference type="ARBA" id="ARBA00023125"/>
    </source>
</evidence>
<dbReference type="PANTHER" id="PTHR30349:SF64">
    <property type="entry name" value="PROPHAGE INTEGRASE INTD-RELATED"/>
    <property type="match status" value="1"/>
</dbReference>
<dbReference type="PROSITE" id="PS51900">
    <property type="entry name" value="CB"/>
    <property type="match status" value="1"/>
</dbReference>
<comment type="caution">
    <text evidence="7">The sequence shown here is derived from an EMBL/GenBank/DDBJ whole genome shotgun (WGS) entry which is preliminary data.</text>
</comment>
<dbReference type="CDD" id="cd00397">
    <property type="entry name" value="DNA_BRE_C"/>
    <property type="match status" value="1"/>
</dbReference>
<dbReference type="InterPro" id="IPR002104">
    <property type="entry name" value="Integrase_catalytic"/>
</dbReference>
<reference evidence="7 8" key="1">
    <citation type="submission" date="2024-05" db="EMBL/GenBank/DDBJ databases">
        <title>Sinomonas sp. nov., isolated from a waste landfill.</title>
        <authorList>
            <person name="Zhao Y."/>
        </authorList>
    </citation>
    <scope>NUCLEOTIDE SEQUENCE [LARGE SCALE GENOMIC DNA]</scope>
    <source>
        <strain evidence="7 8">CCTCC AB2014300</strain>
    </source>
</reference>
<gene>
    <name evidence="7" type="ORF">ABCQ75_02175</name>
</gene>